<keyword evidence="3" id="KW-1185">Reference proteome</keyword>
<evidence type="ECO:0000313" key="3">
    <source>
        <dbReference type="Proteomes" id="UP000037069"/>
    </source>
</evidence>
<comment type="caution">
    <text evidence="2">The sequence shown here is derived from an EMBL/GenBank/DDBJ whole genome shotgun (WGS) entry which is preliminary data.</text>
</comment>
<sequence>MDLNTKIIEGVKQFPTLYDDKGNLDERNQAWMQLADKLKMHEVYLKIRWHSLMQAYQRNMNFKYANNMDFVPRIKETHNKGENWPEFIITEEDLKEDRSVQEQEEFVFLEIDEEDAKVKEMPKATVKEKTVENVKQLEEASNVVLENKDFEQNVYKIKNIEKLNELKATQNVEVKENIEDKPKECDKSTTTTTKVEEKMTAVDVNKKENDQVIKETKEVAIEKSHIKNERCEDAIFGELVSATLRRMDEEKKRNIKKEIMNLLFS</sequence>
<gene>
    <name evidence="2" type="ORF">FF38_03851</name>
</gene>
<proteinExistence type="predicted"/>
<evidence type="ECO:0000259" key="1">
    <source>
        <dbReference type="Pfam" id="PF10545"/>
    </source>
</evidence>
<dbReference type="Pfam" id="PF10545">
    <property type="entry name" value="MADF_DNA_bdg"/>
    <property type="match status" value="1"/>
</dbReference>
<reference evidence="2 3" key="1">
    <citation type="journal article" date="2015" name="Nat. Commun.">
        <title>Lucilia cuprina genome unlocks parasitic fly biology to underpin future interventions.</title>
        <authorList>
            <person name="Anstead C.A."/>
            <person name="Korhonen P.K."/>
            <person name="Young N.D."/>
            <person name="Hall R.S."/>
            <person name="Jex A.R."/>
            <person name="Murali S.C."/>
            <person name="Hughes D.S."/>
            <person name="Lee S.F."/>
            <person name="Perry T."/>
            <person name="Stroehlein A.J."/>
            <person name="Ansell B.R."/>
            <person name="Breugelmans B."/>
            <person name="Hofmann A."/>
            <person name="Qu J."/>
            <person name="Dugan S."/>
            <person name="Lee S.L."/>
            <person name="Chao H."/>
            <person name="Dinh H."/>
            <person name="Han Y."/>
            <person name="Doddapaneni H.V."/>
            <person name="Worley K.C."/>
            <person name="Muzny D.M."/>
            <person name="Ioannidis P."/>
            <person name="Waterhouse R.M."/>
            <person name="Zdobnov E.M."/>
            <person name="James P.J."/>
            <person name="Bagnall N.H."/>
            <person name="Kotze A.C."/>
            <person name="Gibbs R.A."/>
            <person name="Richards S."/>
            <person name="Batterham P."/>
            <person name="Gasser R.B."/>
        </authorList>
    </citation>
    <scope>NUCLEOTIDE SEQUENCE [LARGE SCALE GENOMIC DNA]</scope>
    <source>
        <strain evidence="2 3">LS</strain>
        <tissue evidence="2">Full body</tissue>
    </source>
</reference>
<dbReference type="AlphaFoldDB" id="A0A0L0CQ33"/>
<evidence type="ECO:0000313" key="2">
    <source>
        <dbReference type="EMBL" id="KNC33549.1"/>
    </source>
</evidence>
<dbReference type="OMA" id="RIKETHN"/>
<dbReference type="Proteomes" id="UP000037069">
    <property type="component" value="Unassembled WGS sequence"/>
</dbReference>
<organism evidence="2 3">
    <name type="scientific">Lucilia cuprina</name>
    <name type="common">Green bottle fly</name>
    <name type="synonym">Australian sheep blowfly</name>
    <dbReference type="NCBI Taxonomy" id="7375"/>
    <lineage>
        <taxon>Eukaryota</taxon>
        <taxon>Metazoa</taxon>
        <taxon>Ecdysozoa</taxon>
        <taxon>Arthropoda</taxon>
        <taxon>Hexapoda</taxon>
        <taxon>Insecta</taxon>
        <taxon>Pterygota</taxon>
        <taxon>Neoptera</taxon>
        <taxon>Endopterygota</taxon>
        <taxon>Diptera</taxon>
        <taxon>Brachycera</taxon>
        <taxon>Muscomorpha</taxon>
        <taxon>Oestroidea</taxon>
        <taxon>Calliphoridae</taxon>
        <taxon>Luciliinae</taxon>
        <taxon>Lucilia</taxon>
    </lineage>
</organism>
<dbReference type="InterPro" id="IPR006578">
    <property type="entry name" value="MADF-dom"/>
</dbReference>
<name>A0A0L0CQ33_LUCCU</name>
<dbReference type="EMBL" id="JRES01000182">
    <property type="protein sequence ID" value="KNC33549.1"/>
    <property type="molecule type" value="Genomic_DNA"/>
</dbReference>
<accession>A0A0L0CQ33</accession>
<dbReference type="OrthoDB" id="8038273at2759"/>
<feature type="domain" description="MADF" evidence="1">
    <location>
        <begin position="8"/>
        <end position="61"/>
    </location>
</feature>
<protein>
    <recommendedName>
        <fullName evidence="1">MADF domain-containing protein</fullName>
    </recommendedName>
</protein>